<evidence type="ECO:0000259" key="4">
    <source>
        <dbReference type="PROSITE" id="PS50893"/>
    </source>
</evidence>
<evidence type="ECO:0000256" key="3">
    <source>
        <dbReference type="ARBA" id="ARBA00022840"/>
    </source>
</evidence>
<dbReference type="SMART" id="SM00382">
    <property type="entry name" value="AAA"/>
    <property type="match status" value="1"/>
</dbReference>
<reference evidence="5" key="1">
    <citation type="submission" date="2021-07" db="EMBL/GenBank/DDBJ databases">
        <title>Prevalence and characterization of methicillin-resistant Macrococcus spp. in food producing animals and meat in Switzerland in 2019.</title>
        <authorList>
            <person name="Keller J.E."/>
            <person name="Schwendener S."/>
            <person name="Neuenschwander J."/>
            <person name="Overesch G."/>
            <person name="Perreten V."/>
        </authorList>
    </citation>
    <scope>NUCLEOTIDE SEQUENCE</scope>
    <source>
        <strain evidence="5">19Msa1099</strain>
    </source>
</reference>
<name>A0AAT9P2Y0_9STAP</name>
<dbReference type="GO" id="GO:0016887">
    <property type="term" value="F:ATP hydrolysis activity"/>
    <property type="evidence" value="ECO:0007669"/>
    <property type="project" value="InterPro"/>
</dbReference>
<keyword evidence="2" id="KW-0547">Nucleotide-binding</keyword>
<proteinExistence type="predicted"/>
<evidence type="ECO:0000256" key="2">
    <source>
        <dbReference type="ARBA" id="ARBA00022741"/>
    </source>
</evidence>
<dbReference type="InterPro" id="IPR003439">
    <property type="entry name" value="ABC_transporter-like_ATP-bd"/>
</dbReference>
<dbReference type="InterPro" id="IPR051782">
    <property type="entry name" value="ABC_Transporter_VariousFunc"/>
</dbReference>
<dbReference type="CDD" id="cd03230">
    <property type="entry name" value="ABC_DR_subfamily_A"/>
    <property type="match status" value="1"/>
</dbReference>
<dbReference type="AlphaFoldDB" id="A0AAT9P2Y0"/>
<dbReference type="PROSITE" id="PS00211">
    <property type="entry name" value="ABC_TRANSPORTER_1"/>
    <property type="match status" value="1"/>
</dbReference>
<dbReference type="InterPro" id="IPR017871">
    <property type="entry name" value="ABC_transporter-like_CS"/>
</dbReference>
<gene>
    <name evidence="5" type="ORF">KYI10_08285</name>
</gene>
<organism evidence="5">
    <name type="scientific">Macrococcus psychrotolerans</name>
    <dbReference type="NCBI Taxonomy" id="3039389"/>
    <lineage>
        <taxon>Bacteria</taxon>
        <taxon>Bacillati</taxon>
        <taxon>Bacillota</taxon>
        <taxon>Bacilli</taxon>
        <taxon>Bacillales</taxon>
        <taxon>Staphylococcaceae</taxon>
        <taxon>Macrococcus</taxon>
    </lineage>
</organism>
<dbReference type="PROSITE" id="PS50893">
    <property type="entry name" value="ABC_TRANSPORTER_2"/>
    <property type="match status" value="1"/>
</dbReference>
<dbReference type="GO" id="GO:0005524">
    <property type="term" value="F:ATP binding"/>
    <property type="evidence" value="ECO:0007669"/>
    <property type="project" value="UniProtKB-KW"/>
</dbReference>
<protein>
    <submittedName>
        <fullName evidence="5">ABC transporter ATP-binding protein</fullName>
    </submittedName>
</protein>
<dbReference type="PANTHER" id="PTHR42939:SF1">
    <property type="entry name" value="ABC TRANSPORTER ATP-BINDING PROTEIN ALBC-RELATED"/>
    <property type="match status" value="1"/>
</dbReference>
<sequence>MIDIQQLQFKYNKQKTFGPVTMHLDAGKVHVMIGENGAGKSTLIKLMLGELKAKAGSLQAPEQINYMPDDLQFPPYLKISEIIKMLQRIKGSTSNDALAQVGLDDNREQFVKSLSKGMRQRLNLAQSLIGDATFIIMDEPTNGLDPLWIFKLQDIIREQKAQGKTLFITTHQLNFAQAIADELYVLRDGLIVHQSENHFEDVESLIKLYRGI</sequence>
<evidence type="ECO:0000256" key="1">
    <source>
        <dbReference type="ARBA" id="ARBA00022448"/>
    </source>
</evidence>
<accession>A0AAT9P2Y0</accession>
<evidence type="ECO:0000313" key="5">
    <source>
        <dbReference type="EMBL" id="QYA32378.1"/>
    </source>
</evidence>
<keyword evidence="1" id="KW-0813">Transport</keyword>
<dbReference type="Pfam" id="PF00005">
    <property type="entry name" value="ABC_tran"/>
    <property type="match status" value="1"/>
</dbReference>
<keyword evidence="3 5" id="KW-0067">ATP-binding</keyword>
<dbReference type="EMBL" id="CP079955">
    <property type="protein sequence ID" value="QYA32378.1"/>
    <property type="molecule type" value="Genomic_DNA"/>
</dbReference>
<dbReference type="InterPro" id="IPR003593">
    <property type="entry name" value="AAA+_ATPase"/>
</dbReference>
<dbReference type="PANTHER" id="PTHR42939">
    <property type="entry name" value="ABC TRANSPORTER ATP-BINDING PROTEIN ALBC-RELATED"/>
    <property type="match status" value="1"/>
</dbReference>
<feature type="domain" description="ABC transporter" evidence="4">
    <location>
        <begin position="2"/>
        <end position="211"/>
    </location>
</feature>